<evidence type="ECO:0000313" key="13">
    <source>
        <dbReference type="Proteomes" id="UP001055439"/>
    </source>
</evidence>
<keyword evidence="10" id="KW-1133">Transmembrane helix</keyword>
<evidence type="ECO:0000256" key="11">
    <source>
        <dbReference type="SAM" id="SignalP"/>
    </source>
</evidence>
<feature type="coiled-coil region" evidence="8">
    <location>
        <begin position="732"/>
        <end position="759"/>
    </location>
</feature>
<keyword evidence="11" id="KW-0732">Signal</keyword>
<evidence type="ECO:0000256" key="4">
    <source>
        <dbReference type="ARBA" id="ARBA00022490"/>
    </source>
</evidence>
<dbReference type="AlphaFoldDB" id="A0A9E7G6W9"/>
<dbReference type="PANTHER" id="PTHR19321:SF7">
    <property type="entry name" value="65-KDA MICROTUBULE-ASSOCIATED PROTEIN 3"/>
    <property type="match status" value="1"/>
</dbReference>
<dbReference type="Proteomes" id="UP001055439">
    <property type="component" value="Chromosome 5"/>
</dbReference>
<keyword evidence="10" id="KW-0472">Membrane</keyword>
<organism evidence="12 13">
    <name type="scientific">Musa troglodytarum</name>
    <name type="common">fe'i banana</name>
    <dbReference type="NCBI Taxonomy" id="320322"/>
    <lineage>
        <taxon>Eukaryota</taxon>
        <taxon>Viridiplantae</taxon>
        <taxon>Streptophyta</taxon>
        <taxon>Embryophyta</taxon>
        <taxon>Tracheophyta</taxon>
        <taxon>Spermatophyta</taxon>
        <taxon>Magnoliopsida</taxon>
        <taxon>Liliopsida</taxon>
        <taxon>Zingiberales</taxon>
        <taxon>Musaceae</taxon>
        <taxon>Musa</taxon>
    </lineage>
</organism>
<keyword evidence="13" id="KW-1185">Reference proteome</keyword>
<feature type="signal peptide" evidence="11">
    <location>
        <begin position="1"/>
        <end position="32"/>
    </location>
</feature>
<proteinExistence type="inferred from homology"/>
<feature type="coiled-coil region" evidence="8">
    <location>
        <begin position="636"/>
        <end position="699"/>
    </location>
</feature>
<name>A0A9E7G6W9_9LILI</name>
<dbReference type="PANTHER" id="PTHR19321">
    <property type="entry name" value="PROTEIN REGULATOR OF CYTOKINESIS 1 PRC1-RELATED"/>
    <property type="match status" value="1"/>
</dbReference>
<dbReference type="GO" id="GO:0008017">
    <property type="term" value="F:microtubule binding"/>
    <property type="evidence" value="ECO:0007669"/>
    <property type="project" value="InterPro"/>
</dbReference>
<keyword evidence="8" id="KW-0175">Coiled coil</keyword>
<feature type="compositionally biased region" description="Polar residues" evidence="9">
    <location>
        <begin position="1103"/>
        <end position="1112"/>
    </location>
</feature>
<evidence type="ECO:0000256" key="8">
    <source>
        <dbReference type="SAM" id="Coils"/>
    </source>
</evidence>
<protein>
    <submittedName>
        <fullName evidence="12">65-kDa microtubule-associated protein</fullName>
    </submittedName>
</protein>
<keyword evidence="5" id="KW-0597">Phosphoprotein</keyword>
<evidence type="ECO:0000256" key="1">
    <source>
        <dbReference type="ARBA" id="ARBA00004123"/>
    </source>
</evidence>
<keyword evidence="4" id="KW-0963">Cytoplasm</keyword>
<evidence type="ECO:0000256" key="2">
    <source>
        <dbReference type="ARBA" id="ARBA00004496"/>
    </source>
</evidence>
<evidence type="ECO:0000256" key="10">
    <source>
        <dbReference type="SAM" id="Phobius"/>
    </source>
</evidence>
<dbReference type="InterPro" id="IPR007145">
    <property type="entry name" value="MAP65_Ase1_PRC1"/>
</dbReference>
<keyword evidence="6" id="KW-0493">Microtubule</keyword>
<evidence type="ECO:0000256" key="5">
    <source>
        <dbReference type="ARBA" id="ARBA00022553"/>
    </source>
</evidence>
<comment type="subcellular location">
    <subcellularLocation>
        <location evidence="2">Cytoplasm</location>
    </subcellularLocation>
    <subcellularLocation>
        <location evidence="1">Nucleus</location>
    </subcellularLocation>
</comment>
<feature type="transmembrane region" description="Helical" evidence="10">
    <location>
        <begin position="459"/>
        <end position="481"/>
    </location>
</feature>
<dbReference type="Gene3D" id="1.20.58.1520">
    <property type="match status" value="1"/>
</dbReference>
<accession>A0A9E7G6W9</accession>
<dbReference type="GO" id="GO:0000226">
    <property type="term" value="P:microtubule cytoskeleton organization"/>
    <property type="evidence" value="ECO:0007669"/>
    <property type="project" value="InterPro"/>
</dbReference>
<gene>
    <name evidence="12" type="ORF">MUK42_21058</name>
</gene>
<feature type="chain" id="PRO_5039109950" evidence="11">
    <location>
        <begin position="33"/>
        <end position="1207"/>
    </location>
</feature>
<sequence length="1207" mass="133435">MPIVSSFCAATVGGLVAFSVLLLLASAPAASGASSHVVLGGGEISPKSILGGENLAPWANGLLRFSPVASGPPALAPDAKIPLVLAEKRTRRPDILNKFSMYRGGWDVTNKHYWASVGFTGAAGFGLAFIWFISFALALVGQDEFHGEVLDTLDFVVNQSDFTVQVLKNVTDFLLLAKTISVDQLSLPRDVQNKVDKINVDLNDAANTLSGETAKSSGKIRQVFDDIRCTLIVVATMMLLLAILGFLLSVLRHKHAIYIFIISGWLLVAVTFVLCGFFVIVSNAVGDTCAAMGEWVHNSRAETSLSNILPCVDEQTTNLTLYRSKEVIVQLVNVVNTAISSQVKTVSYNQSGTLMPPLCSPYDSRMHERQCEPGEVSFVTASKVWQNYACDGSDSGLCGTAGGVTPEVYNQLVAAVNASYALDHYTPFLLNLQNCQFVRGAFNSITTFFCPRLKLDLRMVTAGLGLISSGVMLCLILWVFYANRPQGEEVFAKQHGIKDCRDCSNSLNSRSTPPSSSSCLPEVKVNAAAADDDGERSVGRLCDANAVPAIWFFHSSAFNFAGFADSISLLAVHIENSGFTMARNPNDRLPQVETTCDSLLNELQVIWDELGESDAEKDKMLLELEQECLSVYRRKVDQANLYRAQLRQQIADSEAEIAAICSSMGERPVHIRQSPGFLKEQLKATALRLEEMHKRKSERLSQFLEVLDQIQKISTEICPTEYDPSKFEIDGSDLSIRILEDLQRQLQSLQKEKSERLRQVRDHLNTLKKLCLVVGIDFKETIREVQPGLDQDEGSKNISNGMIESLASAIENMRKIKIERMQKLQDLATAMLELWNLMDTPNEEQQQFQKVTCNVAASEQEFTEPNALSMDFINYVEAEVLRLEQLKASKLKELVLRKKTELEEIRRRTHLVAEADDEPEFSIDAVEAGATDASLVLEHIEAQISTAKEEAFSRKDILERVEKWLAACEEEAWLEEYNRDENRYSAGRGAHLTLKRAEKARALVSKIPAMVDTLENKVTAWEKERGTEFIYDGAPLLSMLEQYITVSQEKEQERKRQRDQKKLQGQLTAEKEVLYGSKPSPAKLQSFKKTHKTLTLSPSQRISLGAAATNSPKKAYEVGTDSSGTRGIDNAGLSEKSSSNATASATFETSSPSEDVKETTKAMPVSTPKSPRKVAADGTGEGDATEYSFEERRLVFYRSRKRGEGAL</sequence>
<dbReference type="FunFam" id="1.20.58.1520:FF:000002">
    <property type="entry name" value="65-kDa microtubule-associated protein 6"/>
    <property type="match status" value="1"/>
</dbReference>
<dbReference type="EMBL" id="CP097507">
    <property type="protein sequence ID" value="URE07723.1"/>
    <property type="molecule type" value="Genomic_DNA"/>
</dbReference>
<dbReference type="Pfam" id="PF03999">
    <property type="entry name" value="MAP65_ASE1"/>
    <property type="match status" value="1"/>
</dbReference>
<evidence type="ECO:0000256" key="9">
    <source>
        <dbReference type="SAM" id="MobiDB-lite"/>
    </source>
</evidence>
<evidence type="ECO:0000256" key="3">
    <source>
        <dbReference type="ARBA" id="ARBA00006187"/>
    </source>
</evidence>
<dbReference type="OrthoDB" id="642895at2759"/>
<keyword evidence="10" id="KW-0812">Transmembrane</keyword>
<feature type="region of interest" description="Disordered" evidence="9">
    <location>
        <begin position="1103"/>
        <end position="1188"/>
    </location>
</feature>
<evidence type="ECO:0000313" key="12">
    <source>
        <dbReference type="EMBL" id="URE07723.1"/>
    </source>
</evidence>
<evidence type="ECO:0000256" key="6">
    <source>
        <dbReference type="ARBA" id="ARBA00022701"/>
    </source>
</evidence>
<feature type="transmembrane region" description="Helical" evidence="10">
    <location>
        <begin position="229"/>
        <end position="251"/>
    </location>
</feature>
<dbReference type="GO" id="GO:0005819">
    <property type="term" value="C:spindle"/>
    <property type="evidence" value="ECO:0007669"/>
    <property type="project" value="TreeGrafter"/>
</dbReference>
<dbReference type="GO" id="GO:0005737">
    <property type="term" value="C:cytoplasm"/>
    <property type="evidence" value="ECO:0007669"/>
    <property type="project" value="UniProtKB-SubCell"/>
</dbReference>
<keyword evidence="7" id="KW-0539">Nucleus</keyword>
<feature type="compositionally biased region" description="Polar residues" evidence="9">
    <location>
        <begin position="1135"/>
        <end position="1153"/>
    </location>
</feature>
<feature type="transmembrane region" description="Helical" evidence="10">
    <location>
        <begin position="257"/>
        <end position="281"/>
    </location>
</feature>
<dbReference type="GO" id="GO:0005874">
    <property type="term" value="C:microtubule"/>
    <property type="evidence" value="ECO:0007669"/>
    <property type="project" value="UniProtKB-KW"/>
</dbReference>
<dbReference type="GO" id="GO:0005634">
    <property type="term" value="C:nucleus"/>
    <property type="evidence" value="ECO:0007669"/>
    <property type="project" value="UniProtKB-SubCell"/>
</dbReference>
<comment type="similarity">
    <text evidence="3">Belongs to the MAP65/ASE1 family.</text>
</comment>
<reference evidence="12" key="1">
    <citation type="submission" date="2022-05" db="EMBL/GenBank/DDBJ databases">
        <title>The Musa troglodytarum L. genome provides insights into the mechanism of non-climacteric behaviour and enrichment of carotenoids.</title>
        <authorList>
            <person name="Wang J."/>
        </authorList>
    </citation>
    <scope>NUCLEOTIDE SEQUENCE</scope>
    <source>
        <tissue evidence="12">Leaf</tissue>
    </source>
</reference>
<feature type="transmembrane region" description="Helical" evidence="10">
    <location>
        <begin position="113"/>
        <end position="140"/>
    </location>
</feature>
<evidence type="ECO:0000256" key="7">
    <source>
        <dbReference type="ARBA" id="ARBA00023242"/>
    </source>
</evidence>